<accession>A0A834LSK1</accession>
<comment type="similarity">
    <text evidence="1">Belongs to the CBF/MAK21 family.</text>
</comment>
<gene>
    <name evidence="10" type="ORF">RHSIM_Rhsim04G0116800</name>
</gene>
<dbReference type="OrthoDB" id="1898799at2759"/>
<feature type="domain" description="NB-ARC" evidence="8">
    <location>
        <begin position="384"/>
        <end position="545"/>
    </location>
</feature>
<dbReference type="InterPro" id="IPR018487">
    <property type="entry name" value="Hemopexin-like_repeat"/>
</dbReference>
<dbReference type="Proteomes" id="UP000626092">
    <property type="component" value="Unassembled WGS sequence"/>
</dbReference>
<evidence type="ECO:0000256" key="5">
    <source>
        <dbReference type="PROSITE-ProRule" id="PRU01011"/>
    </source>
</evidence>
<reference evidence="10" key="1">
    <citation type="submission" date="2019-11" db="EMBL/GenBank/DDBJ databases">
        <authorList>
            <person name="Liu Y."/>
            <person name="Hou J."/>
            <person name="Li T.-Q."/>
            <person name="Guan C.-H."/>
            <person name="Wu X."/>
            <person name="Wu H.-Z."/>
            <person name="Ling F."/>
            <person name="Zhang R."/>
            <person name="Shi X.-G."/>
            <person name="Ren J.-P."/>
            <person name="Chen E.-F."/>
            <person name="Sun J.-M."/>
        </authorList>
    </citation>
    <scope>NUCLEOTIDE SEQUENCE</scope>
    <source>
        <strain evidence="10">Adult_tree_wgs_1</strain>
        <tissue evidence="10">Leaves</tissue>
    </source>
</reference>
<comment type="caution">
    <text evidence="10">The sequence shown here is derived from an EMBL/GenBank/DDBJ whole genome shotgun (WGS) entry which is preliminary data.</text>
</comment>
<dbReference type="GO" id="GO:0006952">
    <property type="term" value="P:defense response"/>
    <property type="evidence" value="ECO:0007669"/>
    <property type="project" value="UniProtKB-KW"/>
</dbReference>
<name>A0A834LSK1_RHOSS</name>
<evidence type="ECO:0000256" key="6">
    <source>
        <dbReference type="SAM" id="Coils"/>
    </source>
</evidence>
<evidence type="ECO:0000256" key="3">
    <source>
        <dbReference type="ARBA" id="ARBA00022821"/>
    </source>
</evidence>
<dbReference type="InterPro" id="IPR042197">
    <property type="entry name" value="Apaf_helical"/>
</dbReference>
<dbReference type="InterPro" id="IPR036375">
    <property type="entry name" value="Hemopexin-like_dom_sf"/>
</dbReference>
<keyword evidence="4" id="KW-0547">Nucleotide-binding</keyword>
<evidence type="ECO:0000313" key="11">
    <source>
        <dbReference type="Proteomes" id="UP000626092"/>
    </source>
</evidence>
<dbReference type="PANTHER" id="PTHR33463:SF204">
    <property type="entry name" value="NB-ARC DOMAIN-CONTAINING PROTEIN"/>
    <property type="match status" value="1"/>
</dbReference>
<evidence type="ECO:0000256" key="7">
    <source>
        <dbReference type="SAM" id="MobiDB-lite"/>
    </source>
</evidence>
<dbReference type="GO" id="GO:0005634">
    <property type="term" value="C:nucleus"/>
    <property type="evidence" value="ECO:0007669"/>
    <property type="project" value="UniProtKB-ARBA"/>
</dbReference>
<keyword evidence="11" id="KW-1185">Reference proteome</keyword>
<dbReference type="SUPFAM" id="SSF52540">
    <property type="entry name" value="P-loop containing nucleoside triphosphate hydrolases"/>
    <property type="match status" value="1"/>
</dbReference>
<dbReference type="PANTHER" id="PTHR33463">
    <property type="entry name" value="NB-ARC DOMAIN-CONTAINING PROTEIN-RELATED"/>
    <property type="match status" value="1"/>
</dbReference>
<evidence type="ECO:0008006" key="12">
    <source>
        <dbReference type="Google" id="ProtNLM"/>
    </source>
</evidence>
<feature type="domain" description="CCAAT-binding factor" evidence="9">
    <location>
        <begin position="7"/>
        <end position="121"/>
    </location>
</feature>
<feature type="region of interest" description="Disordered" evidence="7">
    <location>
        <begin position="157"/>
        <end position="186"/>
    </location>
</feature>
<dbReference type="AlphaFoldDB" id="A0A834LSK1"/>
<dbReference type="SUPFAM" id="SSF50923">
    <property type="entry name" value="Hemopexin-like domain"/>
    <property type="match status" value="1"/>
</dbReference>
<organism evidence="10 11">
    <name type="scientific">Rhododendron simsii</name>
    <name type="common">Sims's rhododendron</name>
    <dbReference type="NCBI Taxonomy" id="118357"/>
    <lineage>
        <taxon>Eukaryota</taxon>
        <taxon>Viridiplantae</taxon>
        <taxon>Streptophyta</taxon>
        <taxon>Embryophyta</taxon>
        <taxon>Tracheophyta</taxon>
        <taxon>Spermatophyta</taxon>
        <taxon>Magnoliopsida</taxon>
        <taxon>eudicotyledons</taxon>
        <taxon>Gunneridae</taxon>
        <taxon>Pentapetalae</taxon>
        <taxon>asterids</taxon>
        <taxon>Ericales</taxon>
        <taxon>Ericaceae</taxon>
        <taxon>Ericoideae</taxon>
        <taxon>Rhodoreae</taxon>
        <taxon>Rhododendron</taxon>
    </lineage>
</organism>
<evidence type="ECO:0000259" key="9">
    <source>
        <dbReference type="Pfam" id="PF03914"/>
    </source>
</evidence>
<dbReference type="GO" id="GO:0043531">
    <property type="term" value="F:ADP binding"/>
    <property type="evidence" value="ECO:0007669"/>
    <property type="project" value="InterPro"/>
</dbReference>
<dbReference type="Pfam" id="PF00931">
    <property type="entry name" value="NB-ARC"/>
    <property type="match status" value="1"/>
</dbReference>
<dbReference type="PROSITE" id="PS51642">
    <property type="entry name" value="HEMOPEXIN_2"/>
    <property type="match status" value="2"/>
</dbReference>
<dbReference type="GO" id="GO:0005524">
    <property type="term" value="F:ATP binding"/>
    <property type="evidence" value="ECO:0007669"/>
    <property type="project" value="UniProtKB-KW"/>
</dbReference>
<feature type="repeat" description="Hemopexin" evidence="5">
    <location>
        <begin position="769"/>
        <end position="820"/>
    </location>
</feature>
<dbReference type="Pfam" id="PF03914">
    <property type="entry name" value="CBF"/>
    <property type="match status" value="1"/>
</dbReference>
<dbReference type="Gene3D" id="1.10.8.430">
    <property type="entry name" value="Helical domain of apoptotic protease-activating factors"/>
    <property type="match status" value="1"/>
</dbReference>
<dbReference type="EMBL" id="WJXA01000004">
    <property type="protein sequence ID" value="KAF7146413.1"/>
    <property type="molecule type" value="Genomic_DNA"/>
</dbReference>
<keyword evidence="2" id="KW-0433">Leucine-rich repeat</keyword>
<feature type="compositionally biased region" description="Polar residues" evidence="7">
    <location>
        <begin position="172"/>
        <end position="186"/>
    </location>
</feature>
<dbReference type="SMART" id="SM00120">
    <property type="entry name" value="HX"/>
    <property type="match status" value="3"/>
</dbReference>
<dbReference type="InterPro" id="IPR050905">
    <property type="entry name" value="Plant_NBS-LRR"/>
</dbReference>
<evidence type="ECO:0000313" key="10">
    <source>
        <dbReference type="EMBL" id="KAF7146413.1"/>
    </source>
</evidence>
<keyword evidence="3" id="KW-0611">Plant defense</keyword>
<evidence type="ECO:0000256" key="4">
    <source>
        <dbReference type="ARBA" id="ARBA00022840"/>
    </source>
</evidence>
<dbReference type="InterPro" id="IPR002182">
    <property type="entry name" value="NB-ARC"/>
</dbReference>
<protein>
    <recommendedName>
        <fullName evidence="12">NB-ARC domain-containing protein</fullName>
    </recommendedName>
</protein>
<keyword evidence="6" id="KW-0175">Coiled coil</keyword>
<dbReference type="InterPro" id="IPR027417">
    <property type="entry name" value="P-loop_NTPase"/>
</dbReference>
<dbReference type="Gene3D" id="2.110.10.10">
    <property type="entry name" value="Hemopexin-like domain"/>
    <property type="match status" value="1"/>
</dbReference>
<keyword evidence="4" id="KW-0067">ATP-binding</keyword>
<evidence type="ECO:0000259" key="8">
    <source>
        <dbReference type="Pfam" id="PF00931"/>
    </source>
</evidence>
<evidence type="ECO:0000256" key="1">
    <source>
        <dbReference type="ARBA" id="ARBA00007797"/>
    </source>
</evidence>
<dbReference type="Gene3D" id="3.40.50.300">
    <property type="entry name" value="P-loop containing nucleotide triphosphate hydrolases"/>
    <property type="match status" value="1"/>
</dbReference>
<sequence length="828" mass="93352">MLCDDRQHDMQRAAAFIKRLATFALCFGCAESMAGIFTNVQFILKLFDCPLLGVLCHPFRFYWNSCSIGDCKASSSKKCQVLESKYQPYASDPNLSGALASVLWELNLLSKHYHPDVSTLASSISTISSAQNQVYHSNVTPQQAFMQSSLEQELFNPKTDKEKANLKRKRGSGSSMPNGSLTNNNVSSKIDEDMVKKLSEHFLLARKEFNTEKGENSERKMCSLTSIPEKIVEKIVETVFQSVGRHVGFLLHYKQNMKNLEDEVNNLQEQRSSVEREVDEANHRGEAINNNVLDWLKYVDETKQGVDKFMDDKTVKENMCVNFSCPNFISRYRLSKEAEKKAVDVKHVTEKGGKIGTVSHPRKAPPELEFLSSKDYEVFHSRDKVFEGIVESLKDPNVNMIGVYGTRGVGKTTMVRKVGDVVKKDGTFDEVIMAVVSQDVNVIKIQGQLADRLNLTLSGETEVGRAAGLWNRLNNGKKNLILLDDVCQELDFKEIGIPITDENKSCKVVLTSRNRDVWKNMDVKDFKIEILSEEESWTLFKKKVGNYVEAHEHRDKAWAVCKECQCLPGAIIAHGASLKGKDMDAWQDVLNKLKNSRPNKELSYINAAFRSSRTNQAYLFMKNEYLLLDYAPGTNNDKVLNGPLRIFEGYPSLKNTTFAEAGIDCAFGSHHGDEAFIFSRNLCARINYAPGTTNDKIIQGPMTIIEMFHFFKGTVFESSVDSAFESTVSDEAYLFKGNQYALINYNNPRLIAIRHITEGFASLKDTIFESGIEAAFASHRTNEAYLFKGDSYTCINFAPRTTNDYIIGGVKEIVPYWPSLRGILPRKN</sequence>
<dbReference type="InterPro" id="IPR005612">
    <property type="entry name" value="CCAAT-binding_factor"/>
</dbReference>
<proteinExistence type="inferred from homology"/>
<evidence type="ECO:0000256" key="2">
    <source>
        <dbReference type="ARBA" id="ARBA00022614"/>
    </source>
</evidence>
<dbReference type="PRINTS" id="PR00364">
    <property type="entry name" value="DISEASERSIST"/>
</dbReference>
<feature type="coiled-coil region" evidence="6">
    <location>
        <begin position="250"/>
        <end position="284"/>
    </location>
</feature>
<feature type="repeat" description="Hemopexin" evidence="5">
    <location>
        <begin position="717"/>
        <end position="763"/>
    </location>
</feature>